<dbReference type="OrthoDB" id="8891264at2759"/>
<evidence type="ECO:0000313" key="3">
    <source>
        <dbReference type="Proteomes" id="UP000689195"/>
    </source>
</evidence>
<dbReference type="AlphaFoldDB" id="A0A8S1W5M0"/>
<reference evidence="2" key="1">
    <citation type="submission" date="2021-01" db="EMBL/GenBank/DDBJ databases">
        <authorList>
            <consortium name="Genoscope - CEA"/>
            <person name="William W."/>
        </authorList>
    </citation>
    <scope>NUCLEOTIDE SEQUENCE</scope>
</reference>
<evidence type="ECO:0000259" key="1">
    <source>
        <dbReference type="PROSITE" id="PS50011"/>
    </source>
</evidence>
<organism evidence="2 3">
    <name type="scientific">Paramecium pentaurelia</name>
    <dbReference type="NCBI Taxonomy" id="43138"/>
    <lineage>
        <taxon>Eukaryota</taxon>
        <taxon>Sar</taxon>
        <taxon>Alveolata</taxon>
        <taxon>Ciliophora</taxon>
        <taxon>Intramacronucleata</taxon>
        <taxon>Oligohymenophorea</taxon>
        <taxon>Peniculida</taxon>
        <taxon>Parameciidae</taxon>
        <taxon>Paramecium</taxon>
    </lineage>
</organism>
<gene>
    <name evidence="2" type="ORF">PPENT_87.1.T0800165</name>
</gene>
<dbReference type="GO" id="GO:0005737">
    <property type="term" value="C:cytoplasm"/>
    <property type="evidence" value="ECO:0007669"/>
    <property type="project" value="TreeGrafter"/>
</dbReference>
<dbReference type="GO" id="GO:0005634">
    <property type="term" value="C:nucleus"/>
    <property type="evidence" value="ECO:0007669"/>
    <property type="project" value="TreeGrafter"/>
</dbReference>
<dbReference type="GO" id="GO:0005524">
    <property type="term" value="F:ATP binding"/>
    <property type="evidence" value="ECO:0007669"/>
    <property type="project" value="InterPro"/>
</dbReference>
<dbReference type="PANTHER" id="PTHR44167:SF18">
    <property type="entry name" value="PROTEIN KINASE DOMAIN-CONTAINING PROTEIN"/>
    <property type="match status" value="1"/>
</dbReference>
<sequence>MLKDEIHLQHENEIEIIKLNSFQPRFKWSKCDISDIGQFELFDNQKSRIYKIDPSMGLLLKEFLNGKVCFQGINNHFKIAKIISNGNSSSIVRMRHLQNEELVTCKIYKQGRSELEQEFRNEVLALQLLKHKNLPKIREYYIEANHNYIIYDLFEGHPLDICIKNNILDDQQMIHIMKELLKVVQFMKMEGYSHQNIKLENIYYYSLMSQITLIDFGKSLFKNQSVTAGDSYFSKTTKDNSELNTQTCLNTYPDKDYFDCGLIFIQMITKKIVNYKDIHYSDDNNIIMGLIAEIHNQKISTFLMKLLSQNKGSDKYNFSENLLTEIDDLNFEITNYTNN</sequence>
<dbReference type="InterPro" id="IPR000719">
    <property type="entry name" value="Prot_kinase_dom"/>
</dbReference>
<keyword evidence="3" id="KW-1185">Reference proteome</keyword>
<dbReference type="SMART" id="SM00220">
    <property type="entry name" value="S_TKc"/>
    <property type="match status" value="1"/>
</dbReference>
<accession>A0A8S1W5M0</accession>
<dbReference type="PROSITE" id="PS50011">
    <property type="entry name" value="PROTEIN_KINASE_DOM"/>
    <property type="match status" value="1"/>
</dbReference>
<protein>
    <recommendedName>
        <fullName evidence="1">Protein kinase domain-containing protein</fullName>
    </recommendedName>
</protein>
<proteinExistence type="predicted"/>
<comment type="caution">
    <text evidence="2">The sequence shown here is derived from an EMBL/GenBank/DDBJ whole genome shotgun (WGS) entry which is preliminary data.</text>
</comment>
<dbReference type="Proteomes" id="UP000689195">
    <property type="component" value="Unassembled WGS sequence"/>
</dbReference>
<dbReference type="EMBL" id="CAJJDO010000080">
    <property type="protein sequence ID" value="CAD8183269.1"/>
    <property type="molecule type" value="Genomic_DNA"/>
</dbReference>
<name>A0A8S1W5M0_9CILI</name>
<dbReference type="PANTHER" id="PTHR44167">
    <property type="entry name" value="OVARIAN-SPECIFIC SERINE/THREONINE-PROTEIN KINASE LOK-RELATED"/>
    <property type="match status" value="1"/>
</dbReference>
<evidence type="ECO:0000313" key="2">
    <source>
        <dbReference type="EMBL" id="CAD8183269.1"/>
    </source>
</evidence>
<feature type="domain" description="Protein kinase" evidence="1">
    <location>
        <begin position="77"/>
        <end position="331"/>
    </location>
</feature>
<dbReference type="GO" id="GO:0004674">
    <property type="term" value="F:protein serine/threonine kinase activity"/>
    <property type="evidence" value="ECO:0007669"/>
    <property type="project" value="TreeGrafter"/>
</dbReference>
<dbReference type="GO" id="GO:0044773">
    <property type="term" value="P:mitotic DNA damage checkpoint signaling"/>
    <property type="evidence" value="ECO:0007669"/>
    <property type="project" value="TreeGrafter"/>
</dbReference>
<dbReference type="Pfam" id="PF00069">
    <property type="entry name" value="Pkinase"/>
    <property type="match status" value="1"/>
</dbReference>